<dbReference type="InterPro" id="IPR004408">
    <property type="entry name" value="Biotin_CoA_COase_ligase"/>
</dbReference>
<dbReference type="OrthoDB" id="9807064at2"/>
<dbReference type="CDD" id="cd16442">
    <property type="entry name" value="BPL"/>
    <property type="match status" value="1"/>
</dbReference>
<dbReference type="PANTHER" id="PTHR12835:SF5">
    <property type="entry name" value="BIOTIN--PROTEIN LIGASE"/>
    <property type="match status" value="1"/>
</dbReference>
<dbReference type="PANTHER" id="PTHR12835">
    <property type="entry name" value="BIOTIN PROTEIN LIGASE"/>
    <property type="match status" value="1"/>
</dbReference>
<dbReference type="Pfam" id="PF03099">
    <property type="entry name" value="BPL_LplA_LipB"/>
    <property type="match status" value="1"/>
</dbReference>
<dbReference type="Proteomes" id="UP000403266">
    <property type="component" value="Unassembled WGS sequence"/>
</dbReference>
<dbReference type="GO" id="GO:0005737">
    <property type="term" value="C:cytoplasm"/>
    <property type="evidence" value="ECO:0007669"/>
    <property type="project" value="TreeGrafter"/>
</dbReference>
<dbReference type="InterPro" id="IPR003142">
    <property type="entry name" value="BPL_C"/>
</dbReference>
<dbReference type="EMBL" id="VOSK01000005">
    <property type="protein sequence ID" value="MPR24333.1"/>
    <property type="molecule type" value="Genomic_DNA"/>
</dbReference>
<dbReference type="NCBIfam" id="TIGR00121">
    <property type="entry name" value="birA_ligase"/>
    <property type="match status" value="1"/>
</dbReference>
<evidence type="ECO:0000313" key="7">
    <source>
        <dbReference type="Proteomes" id="UP000403266"/>
    </source>
</evidence>
<gene>
    <name evidence="6" type="ORF">FS320_03590</name>
</gene>
<evidence type="ECO:0000256" key="2">
    <source>
        <dbReference type="ARBA" id="ARBA00023267"/>
    </source>
</evidence>
<organism evidence="6 7">
    <name type="scientific">Microvirga tunisiensis</name>
    <dbReference type="NCBI Taxonomy" id="2108360"/>
    <lineage>
        <taxon>Bacteria</taxon>
        <taxon>Pseudomonadati</taxon>
        <taxon>Pseudomonadota</taxon>
        <taxon>Alphaproteobacteria</taxon>
        <taxon>Hyphomicrobiales</taxon>
        <taxon>Methylobacteriaceae</taxon>
        <taxon>Microvirga</taxon>
    </lineage>
</organism>
<keyword evidence="7" id="KW-1185">Reference proteome</keyword>
<proteinExistence type="predicted"/>
<dbReference type="Gene3D" id="3.30.930.10">
    <property type="entry name" value="Bira Bifunctional Protein, Domain 2"/>
    <property type="match status" value="1"/>
</dbReference>
<comment type="caution">
    <text evidence="6">The sequence shown here is derived from an EMBL/GenBank/DDBJ whole genome shotgun (WGS) entry which is preliminary data.</text>
</comment>
<comment type="catalytic activity">
    <reaction evidence="4">
        <text>biotin + L-lysyl-[protein] + ATP = N(6)-biotinyl-L-lysyl-[protein] + AMP + diphosphate + H(+)</text>
        <dbReference type="Rhea" id="RHEA:11756"/>
        <dbReference type="Rhea" id="RHEA-COMP:9752"/>
        <dbReference type="Rhea" id="RHEA-COMP:10505"/>
        <dbReference type="ChEBI" id="CHEBI:15378"/>
        <dbReference type="ChEBI" id="CHEBI:29969"/>
        <dbReference type="ChEBI" id="CHEBI:30616"/>
        <dbReference type="ChEBI" id="CHEBI:33019"/>
        <dbReference type="ChEBI" id="CHEBI:57586"/>
        <dbReference type="ChEBI" id="CHEBI:83144"/>
        <dbReference type="ChEBI" id="CHEBI:456215"/>
        <dbReference type="EC" id="6.3.4.15"/>
    </reaction>
</comment>
<sequence length="278" mass="29790">MIVRLSPETESAGYRLLSLEATNSTNDDALQAARSGDPGQIWITAAEQLAGRGRHGRQWSSPPGNLYASLLLIDPCDTPSAPQLGFVAGLALHEAVESVTGVSAPRLSLKWPNDLLLDGAKVSGLLLEGHRLQPDGPLAIVIGFGVNVAFAPTGTPYPASALQAVKSGLNRDEIFRALSSAFARTFSAWRMSARMNASDSFGAIRRLWLERAAGVGQEVTLRLPSGDKMGVFKGLDRFGRLQLKSDDRMELIDAGDLYFPNLLHDIAKPSAGSKRSQI</sequence>
<keyword evidence="1 6" id="KW-0436">Ligase</keyword>
<dbReference type="EC" id="6.3.4.15" evidence="3"/>
<evidence type="ECO:0000256" key="4">
    <source>
        <dbReference type="ARBA" id="ARBA00047846"/>
    </source>
</evidence>
<name>A0A5N7MBS9_9HYPH</name>
<evidence type="ECO:0000259" key="5">
    <source>
        <dbReference type="PROSITE" id="PS51733"/>
    </source>
</evidence>
<feature type="domain" description="BPL/LPL catalytic" evidence="5">
    <location>
        <begin position="1"/>
        <end position="190"/>
    </location>
</feature>
<dbReference type="Pfam" id="PF02237">
    <property type="entry name" value="BPL_C"/>
    <property type="match status" value="1"/>
</dbReference>
<evidence type="ECO:0000256" key="3">
    <source>
        <dbReference type="ARBA" id="ARBA00024227"/>
    </source>
</evidence>
<evidence type="ECO:0000313" key="6">
    <source>
        <dbReference type="EMBL" id="MPR24333.1"/>
    </source>
</evidence>
<reference evidence="6 7" key="1">
    <citation type="journal article" date="2019" name="Syst. Appl. Microbiol.">
        <title>Microvirga tunisiensis sp. nov., a root nodule symbiotic bacterium isolated from Lupinus micranthus and L. luteus grown in Northern Tunisia.</title>
        <authorList>
            <person name="Msaddak A."/>
            <person name="Rejili M."/>
            <person name="Duran D."/>
            <person name="Mars M."/>
            <person name="Palacios J.M."/>
            <person name="Ruiz-Argueso T."/>
            <person name="Rey L."/>
            <person name="Imperial J."/>
        </authorList>
    </citation>
    <scope>NUCLEOTIDE SEQUENCE [LARGE SCALE GENOMIC DNA]</scope>
    <source>
        <strain evidence="6 7">Lmie10</strain>
    </source>
</reference>
<dbReference type="AlphaFoldDB" id="A0A5N7MBS9"/>
<dbReference type="SUPFAM" id="SSF55681">
    <property type="entry name" value="Class II aaRS and biotin synthetases"/>
    <property type="match status" value="1"/>
</dbReference>
<dbReference type="InterPro" id="IPR045864">
    <property type="entry name" value="aa-tRNA-synth_II/BPL/LPL"/>
</dbReference>
<dbReference type="InterPro" id="IPR004143">
    <property type="entry name" value="BPL_LPL_catalytic"/>
</dbReference>
<dbReference type="PROSITE" id="PS51733">
    <property type="entry name" value="BPL_LPL_CATALYTIC"/>
    <property type="match status" value="1"/>
</dbReference>
<dbReference type="GO" id="GO:0004077">
    <property type="term" value="F:biotin--[biotin carboxyl-carrier protein] ligase activity"/>
    <property type="evidence" value="ECO:0007669"/>
    <property type="project" value="UniProtKB-EC"/>
</dbReference>
<protein>
    <recommendedName>
        <fullName evidence="3">biotin--[biotin carboxyl-carrier protein] ligase</fullName>
        <ecNumber evidence="3">6.3.4.15</ecNumber>
    </recommendedName>
</protein>
<accession>A0A5N7MBS9</accession>
<evidence type="ECO:0000256" key="1">
    <source>
        <dbReference type="ARBA" id="ARBA00022598"/>
    </source>
</evidence>
<keyword evidence="2" id="KW-0092">Biotin</keyword>